<evidence type="ECO:0000313" key="2">
    <source>
        <dbReference type="Proteomes" id="UP001497700"/>
    </source>
</evidence>
<gene>
    <name evidence="1" type="ORF">F4820DRAFT_339114</name>
</gene>
<dbReference type="Proteomes" id="UP001497700">
    <property type="component" value="Unassembled WGS sequence"/>
</dbReference>
<name>A0ACB9YXU0_9PEZI</name>
<sequence length="490" mass="51917">MYQSTRTVVLLGVLAPLVYAAVNDVFEVKSGTTKGGCDGKGIDKWFSDAQTLIGSASTGAAATDEDSRKYLTTFFSIKPTDDATKAGDPIKQVASVLSGSVQPPGGKPRLFCNSDWLEEQKWTDIAYDSSTGKPRTDKKTVQEIFTPSKGESPFWSDDLRQYLRADPGNYCSNKDYLAATQDQTVPSTITLCIDNFLASQGDTLADISPVSKTGVSISTLQVHSLTFFHELFHLALGTAKTPDSSYSLNSIVRFGTPKATTNPESYTFYSLAYYLGQKTQYTFANSRSANKASNPKRYISEVGRLPPNLHSPTPRMVQVIRRFPNSTILSSTSTASLNSSTMSVSQSSTFSSLSHTSTISSSISSSSSIISNTQSISSTSSFSRGSSTGHLSTVSSTGGPSSSTSTSSTSSTGTTPIPLTTFPPPTSVSTSSVDSITTNTHTKIGGTDVPIIHGCFFCPPGDTGLVLFGIPAVPGVYPPPPNPPVPNFPS</sequence>
<keyword evidence="2" id="KW-1185">Reference proteome</keyword>
<proteinExistence type="predicted"/>
<organism evidence="1 2">
    <name type="scientific">Hypoxylon rubiginosum</name>
    <dbReference type="NCBI Taxonomy" id="110542"/>
    <lineage>
        <taxon>Eukaryota</taxon>
        <taxon>Fungi</taxon>
        <taxon>Dikarya</taxon>
        <taxon>Ascomycota</taxon>
        <taxon>Pezizomycotina</taxon>
        <taxon>Sordariomycetes</taxon>
        <taxon>Xylariomycetidae</taxon>
        <taxon>Xylariales</taxon>
        <taxon>Hypoxylaceae</taxon>
        <taxon>Hypoxylon</taxon>
    </lineage>
</organism>
<dbReference type="EMBL" id="MU393489">
    <property type="protein sequence ID" value="KAI4864220.1"/>
    <property type="molecule type" value="Genomic_DNA"/>
</dbReference>
<protein>
    <submittedName>
        <fullName evidence="1">Uncharacterized protein</fullName>
    </submittedName>
</protein>
<reference evidence="1 2" key="1">
    <citation type="journal article" date="2022" name="New Phytol.">
        <title>Ecological generalism drives hyperdiversity of secondary metabolite gene clusters in xylarialean endophytes.</title>
        <authorList>
            <person name="Franco M.E.E."/>
            <person name="Wisecaver J.H."/>
            <person name="Arnold A.E."/>
            <person name="Ju Y.M."/>
            <person name="Slot J.C."/>
            <person name="Ahrendt S."/>
            <person name="Moore L.P."/>
            <person name="Eastman K.E."/>
            <person name="Scott K."/>
            <person name="Konkel Z."/>
            <person name="Mondo S.J."/>
            <person name="Kuo A."/>
            <person name="Hayes R.D."/>
            <person name="Haridas S."/>
            <person name="Andreopoulos B."/>
            <person name="Riley R."/>
            <person name="LaButti K."/>
            <person name="Pangilinan J."/>
            <person name="Lipzen A."/>
            <person name="Amirebrahimi M."/>
            <person name="Yan J."/>
            <person name="Adam C."/>
            <person name="Keymanesh K."/>
            <person name="Ng V."/>
            <person name="Louie K."/>
            <person name="Northen T."/>
            <person name="Drula E."/>
            <person name="Henrissat B."/>
            <person name="Hsieh H.M."/>
            <person name="Youens-Clark K."/>
            <person name="Lutzoni F."/>
            <person name="Miadlikowska J."/>
            <person name="Eastwood D.C."/>
            <person name="Hamelin R.C."/>
            <person name="Grigoriev I.V."/>
            <person name="U'Ren J.M."/>
        </authorList>
    </citation>
    <scope>NUCLEOTIDE SEQUENCE [LARGE SCALE GENOMIC DNA]</scope>
    <source>
        <strain evidence="1 2">CBS 119005</strain>
    </source>
</reference>
<accession>A0ACB9YXU0</accession>
<evidence type="ECO:0000313" key="1">
    <source>
        <dbReference type="EMBL" id="KAI4864220.1"/>
    </source>
</evidence>
<comment type="caution">
    <text evidence="1">The sequence shown here is derived from an EMBL/GenBank/DDBJ whole genome shotgun (WGS) entry which is preliminary data.</text>
</comment>